<keyword evidence="2" id="KW-1185">Reference proteome</keyword>
<dbReference type="Proteomes" id="UP000306602">
    <property type="component" value="Unassembled WGS sequence"/>
</dbReference>
<reference evidence="1 2" key="1">
    <citation type="submission" date="2019-04" db="EMBL/GenBank/DDBJ databases">
        <title>Shimia ponticola sp. nov., isolated from seawater.</title>
        <authorList>
            <person name="Kim Y.-O."/>
            <person name="Yoon J.-H."/>
        </authorList>
    </citation>
    <scope>NUCLEOTIDE SEQUENCE [LARGE SCALE GENOMIC DNA]</scope>
    <source>
        <strain evidence="1 2">MYP11</strain>
    </source>
</reference>
<gene>
    <name evidence="1" type="ORF">E4Z66_03380</name>
</gene>
<dbReference type="OrthoDB" id="7873284at2"/>
<dbReference type="RefSeq" id="WP_136461516.1">
    <property type="nucleotide sequence ID" value="NZ_SRKY01000001.1"/>
</dbReference>
<evidence type="ECO:0000313" key="2">
    <source>
        <dbReference type="Proteomes" id="UP000306602"/>
    </source>
</evidence>
<accession>A0A4S4NG77</accession>
<organism evidence="1 2">
    <name type="scientific">Aliishimia ponticola</name>
    <dbReference type="NCBI Taxonomy" id="2499833"/>
    <lineage>
        <taxon>Bacteria</taxon>
        <taxon>Pseudomonadati</taxon>
        <taxon>Pseudomonadota</taxon>
        <taxon>Alphaproteobacteria</taxon>
        <taxon>Rhodobacterales</taxon>
        <taxon>Paracoccaceae</taxon>
        <taxon>Aliishimia</taxon>
    </lineage>
</organism>
<dbReference type="EMBL" id="SRKY01000001">
    <property type="protein sequence ID" value="THH38624.1"/>
    <property type="molecule type" value="Genomic_DNA"/>
</dbReference>
<sequence length="69" mass="7450">MANIKITGAANLGDQLHAFATDPSAEPIDNMPAYTAYPTDTGVRLATHNGQIDLPWRWLTSIADQLRAA</sequence>
<comment type="caution">
    <text evidence="1">The sequence shown here is derived from an EMBL/GenBank/DDBJ whole genome shotgun (WGS) entry which is preliminary data.</text>
</comment>
<dbReference type="AlphaFoldDB" id="A0A4S4NG77"/>
<name>A0A4S4NG77_9RHOB</name>
<evidence type="ECO:0000313" key="1">
    <source>
        <dbReference type="EMBL" id="THH38624.1"/>
    </source>
</evidence>
<proteinExistence type="predicted"/>
<protein>
    <submittedName>
        <fullName evidence="1">Uncharacterized protein</fullName>
    </submittedName>
</protein>